<dbReference type="Gene3D" id="1.10.10.10">
    <property type="entry name" value="Winged helix-like DNA-binding domain superfamily/Winged helix DNA-binding domain"/>
    <property type="match status" value="1"/>
</dbReference>
<evidence type="ECO:0000259" key="6">
    <source>
        <dbReference type="PROSITE" id="PS50949"/>
    </source>
</evidence>
<dbReference type="SMART" id="SM00345">
    <property type="entry name" value="HTH_GNTR"/>
    <property type="match status" value="1"/>
</dbReference>
<dbReference type="OrthoDB" id="594134at2"/>
<keyword evidence="8" id="KW-1185">Reference proteome</keyword>
<dbReference type="InterPro" id="IPR004839">
    <property type="entry name" value="Aminotransferase_I/II_large"/>
</dbReference>
<keyword evidence="7" id="KW-0808">Transferase</keyword>
<dbReference type="PANTHER" id="PTHR46577:SF1">
    <property type="entry name" value="HTH-TYPE TRANSCRIPTIONAL REGULATORY PROTEIN GABR"/>
    <property type="match status" value="1"/>
</dbReference>
<dbReference type="InterPro" id="IPR036390">
    <property type="entry name" value="WH_DNA-bd_sf"/>
</dbReference>
<dbReference type="GO" id="GO:0030170">
    <property type="term" value="F:pyridoxal phosphate binding"/>
    <property type="evidence" value="ECO:0007669"/>
    <property type="project" value="InterPro"/>
</dbReference>
<keyword evidence="7" id="KW-0032">Aminotransferase</keyword>
<evidence type="ECO:0000256" key="4">
    <source>
        <dbReference type="ARBA" id="ARBA00023125"/>
    </source>
</evidence>
<dbReference type="GO" id="GO:0008483">
    <property type="term" value="F:transaminase activity"/>
    <property type="evidence" value="ECO:0007669"/>
    <property type="project" value="UniProtKB-KW"/>
</dbReference>
<evidence type="ECO:0000256" key="2">
    <source>
        <dbReference type="ARBA" id="ARBA00022898"/>
    </source>
</evidence>
<comment type="similarity">
    <text evidence="1">In the C-terminal section; belongs to the class-I pyridoxal-phosphate-dependent aminotransferase family.</text>
</comment>
<dbReference type="RefSeq" id="WP_091194254.1">
    <property type="nucleotide sequence ID" value="NZ_LT594324.1"/>
</dbReference>
<keyword evidence="2" id="KW-0663">Pyridoxal phosphate</keyword>
<dbReference type="Pfam" id="PF00392">
    <property type="entry name" value="GntR"/>
    <property type="match status" value="1"/>
</dbReference>
<dbReference type="InterPro" id="IPR051446">
    <property type="entry name" value="HTH_trans_reg/aminotransferase"/>
</dbReference>
<dbReference type="Proteomes" id="UP000198765">
    <property type="component" value="Chromosome I"/>
</dbReference>
<dbReference type="GO" id="GO:0003677">
    <property type="term" value="F:DNA binding"/>
    <property type="evidence" value="ECO:0007669"/>
    <property type="project" value="UniProtKB-KW"/>
</dbReference>
<dbReference type="SUPFAM" id="SSF46785">
    <property type="entry name" value="Winged helix' DNA-binding domain"/>
    <property type="match status" value="1"/>
</dbReference>
<evidence type="ECO:0000313" key="7">
    <source>
        <dbReference type="EMBL" id="SBT45076.1"/>
    </source>
</evidence>
<evidence type="ECO:0000256" key="1">
    <source>
        <dbReference type="ARBA" id="ARBA00005384"/>
    </source>
</evidence>
<dbReference type="Pfam" id="PF00155">
    <property type="entry name" value="Aminotran_1_2"/>
    <property type="match status" value="1"/>
</dbReference>
<dbReference type="EMBL" id="LT594324">
    <property type="protein sequence ID" value="SBT45076.1"/>
    <property type="molecule type" value="Genomic_DNA"/>
</dbReference>
<evidence type="ECO:0000313" key="8">
    <source>
        <dbReference type="Proteomes" id="UP000198765"/>
    </source>
</evidence>
<dbReference type="AlphaFoldDB" id="A0A1A8ZLW0"/>
<accession>A0A1A8ZLW0</accession>
<dbReference type="GO" id="GO:0003700">
    <property type="term" value="F:DNA-binding transcription factor activity"/>
    <property type="evidence" value="ECO:0007669"/>
    <property type="project" value="InterPro"/>
</dbReference>
<evidence type="ECO:0000256" key="5">
    <source>
        <dbReference type="ARBA" id="ARBA00023163"/>
    </source>
</evidence>
<feature type="domain" description="HTH gntR-type" evidence="6">
    <location>
        <begin position="30"/>
        <end position="98"/>
    </location>
</feature>
<dbReference type="PRINTS" id="PR00035">
    <property type="entry name" value="HTHGNTR"/>
</dbReference>
<dbReference type="InterPro" id="IPR015424">
    <property type="entry name" value="PyrdxlP-dep_Trfase"/>
</dbReference>
<evidence type="ECO:0000256" key="3">
    <source>
        <dbReference type="ARBA" id="ARBA00023015"/>
    </source>
</evidence>
<dbReference type="PATRIC" id="fig|299146.4.peg.2312"/>
<keyword evidence="3" id="KW-0805">Transcription regulation</keyword>
<proteinExistence type="inferred from homology"/>
<dbReference type="InterPro" id="IPR015421">
    <property type="entry name" value="PyrdxlP-dep_Trfase_major"/>
</dbReference>
<organism evidence="7 8">
    <name type="scientific">Micromonospora narathiwatensis</name>
    <dbReference type="NCBI Taxonomy" id="299146"/>
    <lineage>
        <taxon>Bacteria</taxon>
        <taxon>Bacillati</taxon>
        <taxon>Actinomycetota</taxon>
        <taxon>Actinomycetes</taxon>
        <taxon>Micromonosporales</taxon>
        <taxon>Micromonosporaceae</taxon>
        <taxon>Micromonospora</taxon>
    </lineage>
</organism>
<name>A0A1A8ZLW0_9ACTN</name>
<dbReference type="InterPro" id="IPR036388">
    <property type="entry name" value="WH-like_DNA-bd_sf"/>
</dbReference>
<reference evidence="7 8" key="1">
    <citation type="submission" date="2016-06" db="EMBL/GenBank/DDBJ databases">
        <authorList>
            <person name="Kjaerup R.B."/>
            <person name="Dalgaard T.S."/>
            <person name="Juul-Madsen H.R."/>
        </authorList>
    </citation>
    <scope>NUCLEOTIDE SEQUENCE [LARGE SCALE GENOMIC DNA]</scope>
    <source>
        <strain evidence="7 8">DSM 45248</strain>
    </source>
</reference>
<sequence length="491" mass="51949">MDRAKPSPAEESITAGADFLQLDVGEAPPGGRADWLAARLRAAIADGRVPVGARLPASRVLAAELGVSRGVVTEAYQRLTEDGHVLGRGRAGTVVVATPAVVVTPAPRPPARTEVFAGSPGTDVFDALRTAPAGLDLTPGVPDLAAFPRAAWLRAERAVLHRLAPAAFGYGDPTGAPALRLAVATWLARNRGIRVDPAEVVIVAGVTQALGLLAQVLHADGVHTVAVEDPGSLGVRQHLHNWRLDTPPVPVDGHGLRVDRLVATGAPAVMLTPAHQFPTGVVLDGERRRRLLRWAQRGGLVIEDDYDAEHRYDRPPVPALRGMLPERVCYAGSVSKLLAPALRLGWVLVPPRHHAALVAAKRMADLGNAALPQLVLAELMDSGALERHLRLLRRRHVRRRDAMIRAIGEHLPGAVVHGAAAGLHLLVTLDGDVDDVTLAAAALHRGVKVQPLSWHGQLPQPPGLVLGYAANPVGDIERGVAAVGEALRELR</sequence>
<keyword evidence="5" id="KW-0804">Transcription</keyword>
<keyword evidence="4" id="KW-0238">DNA-binding</keyword>
<dbReference type="PANTHER" id="PTHR46577">
    <property type="entry name" value="HTH-TYPE TRANSCRIPTIONAL REGULATORY PROTEIN GABR"/>
    <property type="match status" value="1"/>
</dbReference>
<dbReference type="SUPFAM" id="SSF53383">
    <property type="entry name" value="PLP-dependent transferases"/>
    <property type="match status" value="1"/>
</dbReference>
<dbReference type="Gene3D" id="3.40.640.10">
    <property type="entry name" value="Type I PLP-dependent aspartate aminotransferase-like (Major domain)"/>
    <property type="match status" value="1"/>
</dbReference>
<dbReference type="CDD" id="cd00609">
    <property type="entry name" value="AAT_like"/>
    <property type="match status" value="1"/>
</dbReference>
<dbReference type="PROSITE" id="PS50949">
    <property type="entry name" value="HTH_GNTR"/>
    <property type="match status" value="1"/>
</dbReference>
<protein>
    <submittedName>
        <fullName evidence="7">GntR family transcriptional regulator / MocR family aminotransferase</fullName>
    </submittedName>
</protein>
<dbReference type="InterPro" id="IPR000524">
    <property type="entry name" value="Tscrpt_reg_HTH_GntR"/>
</dbReference>
<gene>
    <name evidence="7" type="ORF">GA0070621_2240</name>
</gene>